<feature type="non-terminal residue" evidence="6">
    <location>
        <position position="1"/>
    </location>
</feature>
<protein>
    <recommendedName>
        <fullName evidence="5">RRM domain-containing protein</fullName>
    </recommendedName>
</protein>
<dbReference type="Pfam" id="PF00076">
    <property type="entry name" value="RRM_1"/>
    <property type="match status" value="2"/>
</dbReference>
<keyword evidence="2 3" id="KW-0694">RNA-binding</keyword>
<dbReference type="GO" id="GO:0003729">
    <property type="term" value="F:mRNA binding"/>
    <property type="evidence" value="ECO:0007669"/>
    <property type="project" value="TreeGrafter"/>
</dbReference>
<feature type="domain" description="RRM" evidence="5">
    <location>
        <begin position="149"/>
        <end position="230"/>
    </location>
</feature>
<feature type="compositionally biased region" description="Gly residues" evidence="4">
    <location>
        <begin position="470"/>
        <end position="490"/>
    </location>
</feature>
<reference evidence="6" key="1">
    <citation type="submission" date="2022-06" db="EMBL/GenBank/DDBJ databases">
        <title>Genome Sequence of Candolleomyces eurysporus.</title>
        <authorList>
            <person name="Buettner E."/>
        </authorList>
    </citation>
    <scope>NUCLEOTIDE SEQUENCE</scope>
    <source>
        <strain evidence="6">VTCC 930004</strain>
    </source>
</reference>
<dbReference type="InterPro" id="IPR000504">
    <property type="entry name" value="RRM_dom"/>
</dbReference>
<dbReference type="GO" id="GO:0006417">
    <property type="term" value="P:regulation of translation"/>
    <property type="evidence" value="ECO:0007669"/>
    <property type="project" value="TreeGrafter"/>
</dbReference>
<dbReference type="PROSITE" id="PS50102">
    <property type="entry name" value="RRM"/>
    <property type="match status" value="2"/>
</dbReference>
<dbReference type="Gene3D" id="3.30.70.330">
    <property type="match status" value="2"/>
</dbReference>
<name>A0A9W8MA42_9AGAR</name>
<dbReference type="EMBL" id="JANBPK010001677">
    <property type="protein sequence ID" value="KAJ2921084.1"/>
    <property type="molecule type" value="Genomic_DNA"/>
</dbReference>
<dbReference type="Proteomes" id="UP001140091">
    <property type="component" value="Unassembled WGS sequence"/>
</dbReference>
<feature type="compositionally biased region" description="Polar residues" evidence="4">
    <location>
        <begin position="329"/>
        <end position="342"/>
    </location>
</feature>
<evidence type="ECO:0000256" key="1">
    <source>
        <dbReference type="ARBA" id="ARBA00022737"/>
    </source>
</evidence>
<evidence type="ECO:0000313" key="6">
    <source>
        <dbReference type="EMBL" id="KAJ2921084.1"/>
    </source>
</evidence>
<organism evidence="6 7">
    <name type="scientific">Candolleomyces eurysporus</name>
    <dbReference type="NCBI Taxonomy" id="2828524"/>
    <lineage>
        <taxon>Eukaryota</taxon>
        <taxon>Fungi</taxon>
        <taxon>Dikarya</taxon>
        <taxon>Basidiomycota</taxon>
        <taxon>Agaricomycotina</taxon>
        <taxon>Agaricomycetes</taxon>
        <taxon>Agaricomycetidae</taxon>
        <taxon>Agaricales</taxon>
        <taxon>Agaricineae</taxon>
        <taxon>Psathyrellaceae</taxon>
        <taxon>Candolleomyces</taxon>
    </lineage>
</organism>
<keyword evidence="7" id="KW-1185">Reference proteome</keyword>
<dbReference type="OrthoDB" id="1875751at2759"/>
<dbReference type="InterPro" id="IPR012677">
    <property type="entry name" value="Nucleotide-bd_a/b_plait_sf"/>
</dbReference>
<gene>
    <name evidence="6" type="ORF">H1R20_g16008</name>
</gene>
<sequence>MSDLDADLYGDLYGNDETDFTEQNLEDQPQESAASETGATESSTPTTATIDTRTSSHDATTSDSNGTAYTSTTTGLQTQTKTTPVTSSATSSIPTYSSSTPPSQPQKIPTYEQPIPSGGASISRPDSTGLQKIPVNERSVRPSEMKDEGKMFIGGLNWDTTDDGLRDYFSQFGKVDACTIMRDAAGRSRCFAFLTFDDPASVNAVMVREHILDGKIIDPKRAIPRQEHQRATKLFIGGLPGSVTSESMREFFSQFGKVIDSTVMLDRETGRSKGFGFVSFEDTDVRPFLGFGNLEIDGKLIDVKLAQPRYQRDGMQEDGSGGDGGGGQAYSNTTGTNARFNNAGQQGSGGGAAAGFGAAGGMAAGAGAGTAGAGGASFDPQALAALYTRMIQMNAGAMNPAAMMGGMGAMNPMMNAMGAGAGGFNAGGMRPGMAGMGMGMMGQMGMGGMGRGNPNMMAGGGMNPNIPRGPRGGPGAGGPGGPGGQQGGPAMGNPGVGPQRSGQRGQHNFHPYAR</sequence>
<dbReference type="PANTHER" id="PTHR48032">
    <property type="entry name" value="RNA-BINDING PROTEIN MUSASHI HOMOLOG RBP6"/>
    <property type="match status" value="1"/>
</dbReference>
<evidence type="ECO:0000259" key="5">
    <source>
        <dbReference type="PROSITE" id="PS50102"/>
    </source>
</evidence>
<evidence type="ECO:0000256" key="4">
    <source>
        <dbReference type="SAM" id="MobiDB-lite"/>
    </source>
</evidence>
<dbReference type="CDD" id="cd12577">
    <property type="entry name" value="RRM1_Hrp1p"/>
    <property type="match status" value="1"/>
</dbReference>
<keyword evidence="1" id="KW-0677">Repeat</keyword>
<feature type="compositionally biased region" description="Gly residues" evidence="4">
    <location>
        <begin position="319"/>
        <end position="328"/>
    </location>
</feature>
<evidence type="ECO:0000256" key="2">
    <source>
        <dbReference type="ARBA" id="ARBA00022884"/>
    </source>
</evidence>
<evidence type="ECO:0000256" key="3">
    <source>
        <dbReference type="PROSITE-ProRule" id="PRU00176"/>
    </source>
</evidence>
<dbReference type="InterPro" id="IPR035979">
    <property type="entry name" value="RBD_domain_sf"/>
</dbReference>
<feature type="region of interest" description="Disordered" evidence="4">
    <location>
        <begin position="456"/>
        <end position="514"/>
    </location>
</feature>
<feature type="compositionally biased region" description="Low complexity" evidence="4">
    <location>
        <begin position="31"/>
        <end position="53"/>
    </location>
</feature>
<dbReference type="InterPro" id="IPR034156">
    <property type="entry name" value="Hrp1_RRM1"/>
</dbReference>
<dbReference type="SMART" id="SM00360">
    <property type="entry name" value="RRM"/>
    <property type="match status" value="2"/>
</dbReference>
<feature type="region of interest" description="Disordered" evidence="4">
    <location>
        <begin position="312"/>
        <end position="343"/>
    </location>
</feature>
<feature type="compositionally biased region" description="Low complexity" evidence="4">
    <location>
        <begin position="456"/>
        <end position="469"/>
    </location>
</feature>
<feature type="region of interest" description="Disordered" evidence="4">
    <location>
        <begin position="1"/>
        <end position="131"/>
    </location>
</feature>
<feature type="compositionally biased region" description="Acidic residues" evidence="4">
    <location>
        <begin position="1"/>
        <end position="29"/>
    </location>
</feature>
<dbReference type="FunFam" id="3.30.70.330:FF:000025">
    <property type="entry name" value="RNA-binding protein Musashi homolog 2 isoform X1"/>
    <property type="match status" value="1"/>
</dbReference>
<dbReference type="PANTHER" id="PTHR48032:SF6">
    <property type="entry name" value="RNA-BINDING (RRM_RBD_RNP MOTIFS) FAMILY PROTEIN"/>
    <property type="match status" value="1"/>
</dbReference>
<comment type="caution">
    <text evidence="6">The sequence shown here is derived from an EMBL/GenBank/DDBJ whole genome shotgun (WGS) entry which is preliminary data.</text>
</comment>
<dbReference type="SUPFAM" id="SSF54928">
    <property type="entry name" value="RNA-binding domain, RBD"/>
    <property type="match status" value="2"/>
</dbReference>
<feature type="domain" description="RRM" evidence="5">
    <location>
        <begin position="232"/>
        <end position="308"/>
    </location>
</feature>
<dbReference type="AlphaFoldDB" id="A0A9W8MA42"/>
<proteinExistence type="predicted"/>
<accession>A0A9W8MA42</accession>
<feature type="compositionally biased region" description="Low complexity" evidence="4">
    <location>
        <begin position="64"/>
        <end position="110"/>
    </location>
</feature>
<evidence type="ECO:0000313" key="7">
    <source>
        <dbReference type="Proteomes" id="UP001140091"/>
    </source>
</evidence>